<reference evidence="3" key="2">
    <citation type="submission" date="2025-08" db="UniProtKB">
        <authorList>
            <consortium name="RefSeq"/>
        </authorList>
    </citation>
    <scope>IDENTIFICATION</scope>
    <source>
        <tissue evidence="3">Young leaves</tissue>
    </source>
</reference>
<gene>
    <name evidence="3" type="primary">LOC113867790</name>
</gene>
<sequence>MEREAEMEMRSSEEIEIGTDITPTLTPLSFSLHTSRLQTHCSTCFSPLPIPIPSKTNPNSLFYCSPPCSAALSSLHLSSAERHLPPSAHSSDHRAALRLLHSHRPSPSGRVAGLLSNSNLLTCQKNPSYSDDDVSERIKFGASAVAEALAKQRGIPFNDAVLEEATVALCAVLTNAVEVHDSEGRNLGIAVYDLTFSWINHSCSPNACYRFDLTSSYSPSDKLKLRIAPFTRHSQQPQMDSGVCSSSSEFVKEGELGYGPRLIVRSIKRIKKGEEVTVAYTDLLQPKAMRQLELWSKYQFICCCKRCSVLPFTYVDHALQEISVSTHDSSGSCSDYKFTRDMADRRLTECIDDVVSEYLSSGDSESCCKKLEKILMQGLNEQLEGIEGKSDSKFMLHPLHHLSLRVYTTLASAYNVRASDLLSVDSQIDIHQFEAFEMSRTGAAYSLLLAGATHHLFNSDSSLIASVANFWTGAGESLLSLTRSSGWRKFVNLGPVVSNFASVTKVKCSKCSLMDRFRACMPNGHIKSTDFDNVSNEFLHCVRAITLNVWSFLVCKCHFLRSCINFSWLMSPKDPSTVDVEAYVNKTDMCYTHESENNFCICVEQTYTDHAVACIFQLGVHCLAYGGLLASICYGPHSHLACHVQNILDRENSFGLYSHEES</sequence>
<dbReference type="Proteomes" id="UP000694853">
    <property type="component" value="Unplaced"/>
</dbReference>
<dbReference type="PROSITE" id="PS50280">
    <property type="entry name" value="SET"/>
    <property type="match status" value="1"/>
</dbReference>
<dbReference type="KEGG" id="aprc:113867790"/>
<evidence type="ECO:0000313" key="3">
    <source>
        <dbReference type="RefSeq" id="XP_027359066.1"/>
    </source>
</evidence>
<name>A0A8B8LRQ9_ABRPR</name>
<organism evidence="2 3">
    <name type="scientific">Abrus precatorius</name>
    <name type="common">Indian licorice</name>
    <name type="synonym">Glycine abrus</name>
    <dbReference type="NCBI Taxonomy" id="3816"/>
    <lineage>
        <taxon>Eukaryota</taxon>
        <taxon>Viridiplantae</taxon>
        <taxon>Streptophyta</taxon>
        <taxon>Embryophyta</taxon>
        <taxon>Tracheophyta</taxon>
        <taxon>Spermatophyta</taxon>
        <taxon>Magnoliopsida</taxon>
        <taxon>eudicotyledons</taxon>
        <taxon>Gunneridae</taxon>
        <taxon>Pentapetalae</taxon>
        <taxon>rosids</taxon>
        <taxon>fabids</taxon>
        <taxon>Fabales</taxon>
        <taxon>Fabaceae</taxon>
        <taxon>Papilionoideae</taxon>
        <taxon>50 kb inversion clade</taxon>
        <taxon>NPAAA clade</taxon>
        <taxon>indigoferoid/millettioid clade</taxon>
        <taxon>Abreae</taxon>
        <taxon>Abrus</taxon>
    </lineage>
</organism>
<proteinExistence type="predicted"/>
<dbReference type="PANTHER" id="PTHR47780">
    <property type="entry name" value="PROTEIN SET DOMAIN GROUP 41"/>
    <property type="match status" value="1"/>
</dbReference>
<evidence type="ECO:0000313" key="2">
    <source>
        <dbReference type="Proteomes" id="UP000694853"/>
    </source>
</evidence>
<dbReference type="Gene3D" id="1.25.40.10">
    <property type="entry name" value="Tetratricopeptide repeat domain"/>
    <property type="match status" value="1"/>
</dbReference>
<reference evidence="2" key="1">
    <citation type="journal article" date="2019" name="Toxins">
        <title>Detection of Abrin-Like and Prepropulchellin-Like Toxin Genes and Transcripts Using Whole Genome Sequencing and Full-Length Transcript Sequencing of Abrus precatorius.</title>
        <authorList>
            <person name="Hovde B.T."/>
            <person name="Daligault H.E."/>
            <person name="Hanschen E.R."/>
            <person name="Kunde Y.A."/>
            <person name="Johnson M.B."/>
            <person name="Starkenburg S.R."/>
            <person name="Johnson S.L."/>
        </authorList>
    </citation>
    <scope>NUCLEOTIDE SEQUENCE [LARGE SCALE GENOMIC DNA]</scope>
</reference>
<keyword evidence="2" id="KW-1185">Reference proteome</keyword>
<accession>A0A8B8LRQ9</accession>
<dbReference type="GeneID" id="113867790"/>
<dbReference type="CDD" id="cd20071">
    <property type="entry name" value="SET_SMYD"/>
    <property type="match status" value="1"/>
</dbReference>
<dbReference type="InterPro" id="IPR011990">
    <property type="entry name" value="TPR-like_helical_dom_sf"/>
</dbReference>
<dbReference type="Gene3D" id="2.170.270.10">
    <property type="entry name" value="SET domain"/>
    <property type="match status" value="1"/>
</dbReference>
<dbReference type="Pfam" id="PF00856">
    <property type="entry name" value="SET"/>
    <property type="match status" value="1"/>
</dbReference>
<protein>
    <submittedName>
        <fullName evidence="3">Protein SET DOMAIN GROUP 41</fullName>
    </submittedName>
</protein>
<dbReference type="AlphaFoldDB" id="A0A8B8LRQ9"/>
<dbReference type="OrthoDB" id="5945798at2759"/>
<feature type="domain" description="SET" evidence="1">
    <location>
        <begin position="136"/>
        <end position="281"/>
    </location>
</feature>
<dbReference type="InterPro" id="IPR001214">
    <property type="entry name" value="SET_dom"/>
</dbReference>
<dbReference type="RefSeq" id="XP_027359066.1">
    <property type="nucleotide sequence ID" value="XM_027503265.1"/>
</dbReference>
<dbReference type="InterPro" id="IPR046341">
    <property type="entry name" value="SET_dom_sf"/>
</dbReference>
<evidence type="ECO:0000259" key="1">
    <source>
        <dbReference type="PROSITE" id="PS50280"/>
    </source>
</evidence>
<dbReference type="SUPFAM" id="SSF82199">
    <property type="entry name" value="SET domain"/>
    <property type="match status" value="1"/>
</dbReference>
<dbReference type="PANTHER" id="PTHR47780:SF1">
    <property type="entry name" value="PROTEIN SET DOMAIN GROUP 41"/>
    <property type="match status" value="1"/>
</dbReference>